<evidence type="ECO:0000313" key="2">
    <source>
        <dbReference type="Proteomes" id="UP000430843"/>
    </source>
</evidence>
<protein>
    <recommendedName>
        <fullName evidence="3">HEPN domain-containing protein</fullName>
    </recommendedName>
</protein>
<dbReference type="Proteomes" id="UP000430843">
    <property type="component" value="Unassembled WGS sequence"/>
</dbReference>
<comment type="caution">
    <text evidence="1">The sequence shown here is derived from an EMBL/GenBank/DDBJ whole genome shotgun (WGS) entry which is preliminary data.</text>
</comment>
<proteinExistence type="predicted"/>
<reference evidence="1 2" key="1">
    <citation type="submission" date="2019-09" db="EMBL/GenBank/DDBJ databases">
        <title>Taxonomic organization of the family Brucellaceae based on a phylogenomic approach.</title>
        <authorList>
            <person name="Leclercq S."/>
            <person name="Cloeckaert A."/>
            <person name="Zygmunt M.S."/>
        </authorList>
    </citation>
    <scope>NUCLEOTIDE SEQUENCE [LARGE SCALE GENOMIC DNA]</scope>
    <source>
        <strain evidence="1 2">LMG 18957</strain>
    </source>
</reference>
<keyword evidence="2" id="KW-1185">Reference proteome</keyword>
<sequence length="223" mass="25066">MLITKQDDLLAQNLNPSGAPMQIDKDDEAALYEAFQRENDGGLITPAIGDVPSLEFSNDDAVHDCRIWEGYLDASILLLEKATQDWPRSNNLVFPGLFNLRHAMEVALKWLIKYAGGTVPKRAGHNLSVLIDAFRDTAVNLDEERTYISECFLERISEIAALDPRSVTFRYSQEHDGTSIRIASAPWNIRSLYFAVSDFGVILDNLSSRIEQSWLEHDQPDGP</sequence>
<dbReference type="RefSeq" id="WP_151677523.1">
    <property type="nucleotide sequence ID" value="NZ_WBWA01000005.1"/>
</dbReference>
<name>A0A833FQF9_9HYPH</name>
<dbReference type="EMBL" id="WBWA01000005">
    <property type="protein sequence ID" value="KAB2665946.1"/>
    <property type="molecule type" value="Genomic_DNA"/>
</dbReference>
<evidence type="ECO:0008006" key="3">
    <source>
        <dbReference type="Google" id="ProtNLM"/>
    </source>
</evidence>
<gene>
    <name evidence="1" type="ORF">F9K91_07385</name>
</gene>
<dbReference type="AlphaFoldDB" id="A0A833FQF9"/>
<evidence type="ECO:0000313" key="1">
    <source>
        <dbReference type="EMBL" id="KAB2665946.1"/>
    </source>
</evidence>
<organism evidence="1 2">
    <name type="scientific">Brucella tritici</name>
    <dbReference type="NCBI Taxonomy" id="94626"/>
    <lineage>
        <taxon>Bacteria</taxon>
        <taxon>Pseudomonadati</taxon>
        <taxon>Pseudomonadota</taxon>
        <taxon>Alphaproteobacteria</taxon>
        <taxon>Hyphomicrobiales</taxon>
        <taxon>Brucellaceae</taxon>
        <taxon>Brucella/Ochrobactrum group</taxon>
        <taxon>Brucella</taxon>
    </lineage>
</organism>
<accession>A0A833FQF9</accession>